<feature type="compositionally biased region" description="Low complexity" evidence="1">
    <location>
        <begin position="86"/>
        <end position="99"/>
    </location>
</feature>
<dbReference type="Proteomes" id="UP000821866">
    <property type="component" value="Chromosome 7"/>
</dbReference>
<feature type="region of interest" description="Disordered" evidence="1">
    <location>
        <begin position="221"/>
        <end position="243"/>
    </location>
</feature>
<accession>A0A9J6DHA9</accession>
<reference evidence="2" key="1">
    <citation type="journal article" date="2020" name="Cell">
        <title>Large-Scale Comparative Analyses of Tick Genomes Elucidate Their Genetic Diversity and Vector Capacities.</title>
        <authorList>
            <consortium name="Tick Genome and Microbiome Consortium (TIGMIC)"/>
            <person name="Jia N."/>
            <person name="Wang J."/>
            <person name="Shi W."/>
            <person name="Du L."/>
            <person name="Sun Y."/>
            <person name="Zhan W."/>
            <person name="Jiang J.F."/>
            <person name="Wang Q."/>
            <person name="Zhang B."/>
            <person name="Ji P."/>
            <person name="Bell-Sakyi L."/>
            <person name="Cui X.M."/>
            <person name="Yuan T.T."/>
            <person name="Jiang B.G."/>
            <person name="Yang W.F."/>
            <person name="Lam T.T."/>
            <person name="Chang Q.C."/>
            <person name="Ding S.J."/>
            <person name="Wang X.J."/>
            <person name="Zhu J.G."/>
            <person name="Ruan X.D."/>
            <person name="Zhao L."/>
            <person name="Wei J.T."/>
            <person name="Ye R.Z."/>
            <person name="Que T.C."/>
            <person name="Du C.H."/>
            <person name="Zhou Y.H."/>
            <person name="Cheng J.X."/>
            <person name="Dai P.F."/>
            <person name="Guo W.B."/>
            <person name="Han X.H."/>
            <person name="Huang E.J."/>
            <person name="Li L.F."/>
            <person name="Wei W."/>
            <person name="Gao Y.C."/>
            <person name="Liu J.Z."/>
            <person name="Shao H.Z."/>
            <person name="Wang X."/>
            <person name="Wang C.C."/>
            <person name="Yang T.C."/>
            <person name="Huo Q.B."/>
            <person name="Li W."/>
            <person name="Chen H.Y."/>
            <person name="Chen S.E."/>
            <person name="Zhou L.G."/>
            <person name="Ni X.B."/>
            <person name="Tian J.H."/>
            <person name="Sheng Y."/>
            <person name="Liu T."/>
            <person name="Pan Y.S."/>
            <person name="Xia L.Y."/>
            <person name="Li J."/>
            <person name="Zhao F."/>
            <person name="Cao W.C."/>
        </authorList>
    </citation>
    <scope>NUCLEOTIDE SEQUENCE</scope>
    <source>
        <strain evidence="2">Rmic-2018</strain>
    </source>
</reference>
<reference evidence="2" key="2">
    <citation type="submission" date="2021-09" db="EMBL/GenBank/DDBJ databases">
        <authorList>
            <person name="Jia N."/>
            <person name="Wang J."/>
            <person name="Shi W."/>
            <person name="Du L."/>
            <person name="Sun Y."/>
            <person name="Zhan W."/>
            <person name="Jiang J."/>
            <person name="Wang Q."/>
            <person name="Zhang B."/>
            <person name="Ji P."/>
            <person name="Sakyi L.B."/>
            <person name="Cui X."/>
            <person name="Yuan T."/>
            <person name="Jiang B."/>
            <person name="Yang W."/>
            <person name="Lam T.T.-Y."/>
            <person name="Chang Q."/>
            <person name="Ding S."/>
            <person name="Wang X."/>
            <person name="Zhu J."/>
            <person name="Ruan X."/>
            <person name="Zhao L."/>
            <person name="Wei J."/>
            <person name="Que T."/>
            <person name="Du C."/>
            <person name="Cheng J."/>
            <person name="Dai P."/>
            <person name="Han X."/>
            <person name="Huang E."/>
            <person name="Gao Y."/>
            <person name="Liu J."/>
            <person name="Shao H."/>
            <person name="Ye R."/>
            <person name="Li L."/>
            <person name="Wei W."/>
            <person name="Wang X."/>
            <person name="Wang C."/>
            <person name="Huo Q."/>
            <person name="Li W."/>
            <person name="Guo W."/>
            <person name="Chen H."/>
            <person name="Chen S."/>
            <person name="Zhou L."/>
            <person name="Zhou L."/>
            <person name="Ni X."/>
            <person name="Tian J."/>
            <person name="Zhou Y."/>
            <person name="Sheng Y."/>
            <person name="Liu T."/>
            <person name="Pan Y."/>
            <person name="Xia L."/>
            <person name="Li J."/>
            <person name="Zhao F."/>
            <person name="Cao W."/>
        </authorList>
    </citation>
    <scope>NUCLEOTIDE SEQUENCE</scope>
    <source>
        <strain evidence="2">Rmic-2018</strain>
        <tissue evidence="2">Larvae</tissue>
    </source>
</reference>
<dbReference type="EMBL" id="JABSTU010000009">
    <property type="protein sequence ID" value="KAH8021310.1"/>
    <property type="molecule type" value="Genomic_DNA"/>
</dbReference>
<sequence>MRSVLKRCLDTLSCHSARSGAPQLASQQQLTDCGSTDSSVHQRRRNSYPYDGSPPHHSSADLNAELMARLMDSIERRLTSPPRSPRTPTRVGTTTPLATSEGAMSPGQLQPATRKETKTQVAVGNFIGTISPRPIMKKVRSHSIPAVPPLDEQQPQRMRKVVRIGSQEISSTVTYVPYDAEAAPQEEVEWPTLRDEVLQERFPNLAALSEASINDAMQAVASKQENKPETRSEAKRTRLPVEEELSGLGGEDLLFGVGLTADLMDTSNPDESFPLPRLKTDEMPLRFPQLAQLDQPSFRQGK</sequence>
<protein>
    <submittedName>
        <fullName evidence="2">Uncharacterized protein</fullName>
    </submittedName>
</protein>
<evidence type="ECO:0000256" key="1">
    <source>
        <dbReference type="SAM" id="MobiDB-lite"/>
    </source>
</evidence>
<feature type="region of interest" description="Disordered" evidence="1">
    <location>
        <begin position="76"/>
        <end position="117"/>
    </location>
</feature>
<evidence type="ECO:0000313" key="3">
    <source>
        <dbReference type="Proteomes" id="UP000821866"/>
    </source>
</evidence>
<evidence type="ECO:0000313" key="2">
    <source>
        <dbReference type="EMBL" id="KAH8021310.1"/>
    </source>
</evidence>
<organism evidence="2 3">
    <name type="scientific">Rhipicephalus microplus</name>
    <name type="common">Cattle tick</name>
    <name type="synonym">Boophilus microplus</name>
    <dbReference type="NCBI Taxonomy" id="6941"/>
    <lineage>
        <taxon>Eukaryota</taxon>
        <taxon>Metazoa</taxon>
        <taxon>Ecdysozoa</taxon>
        <taxon>Arthropoda</taxon>
        <taxon>Chelicerata</taxon>
        <taxon>Arachnida</taxon>
        <taxon>Acari</taxon>
        <taxon>Parasitiformes</taxon>
        <taxon>Ixodida</taxon>
        <taxon>Ixodoidea</taxon>
        <taxon>Ixodidae</taxon>
        <taxon>Rhipicephalinae</taxon>
        <taxon>Rhipicephalus</taxon>
        <taxon>Boophilus</taxon>
    </lineage>
</organism>
<dbReference type="AlphaFoldDB" id="A0A9J6DHA9"/>
<proteinExistence type="predicted"/>
<feature type="compositionally biased region" description="Polar residues" evidence="1">
    <location>
        <begin position="24"/>
        <end position="39"/>
    </location>
</feature>
<comment type="caution">
    <text evidence="2">The sequence shown here is derived from an EMBL/GenBank/DDBJ whole genome shotgun (WGS) entry which is preliminary data.</text>
</comment>
<feature type="compositionally biased region" description="Basic and acidic residues" evidence="1">
    <location>
        <begin position="224"/>
        <end position="241"/>
    </location>
</feature>
<keyword evidence="3" id="KW-1185">Reference proteome</keyword>
<name>A0A9J6DHA9_RHIMP</name>
<gene>
    <name evidence="2" type="ORF">HPB51_014881</name>
</gene>
<feature type="region of interest" description="Disordered" evidence="1">
    <location>
        <begin position="18"/>
        <end position="60"/>
    </location>
</feature>